<gene>
    <name evidence="1" type="ORF">ECRASSUSDP1_LOCUS26513</name>
</gene>
<name>A0AAD1Y473_EUPCR</name>
<keyword evidence="2" id="KW-1185">Reference proteome</keyword>
<accession>A0AAD1Y473</accession>
<dbReference type="EMBL" id="CAMPGE010027331">
    <property type="protein sequence ID" value="CAI2384973.1"/>
    <property type="molecule type" value="Genomic_DNA"/>
</dbReference>
<proteinExistence type="predicted"/>
<comment type="caution">
    <text evidence="1">The sequence shown here is derived from an EMBL/GenBank/DDBJ whole genome shotgun (WGS) entry which is preliminary data.</text>
</comment>
<dbReference type="Proteomes" id="UP001295684">
    <property type="component" value="Unassembled WGS sequence"/>
</dbReference>
<organism evidence="1 2">
    <name type="scientific">Euplotes crassus</name>
    <dbReference type="NCBI Taxonomy" id="5936"/>
    <lineage>
        <taxon>Eukaryota</taxon>
        <taxon>Sar</taxon>
        <taxon>Alveolata</taxon>
        <taxon>Ciliophora</taxon>
        <taxon>Intramacronucleata</taxon>
        <taxon>Spirotrichea</taxon>
        <taxon>Hypotrichia</taxon>
        <taxon>Euplotida</taxon>
        <taxon>Euplotidae</taxon>
        <taxon>Moneuplotes</taxon>
    </lineage>
</organism>
<reference evidence="1" key="1">
    <citation type="submission" date="2023-07" db="EMBL/GenBank/DDBJ databases">
        <authorList>
            <consortium name="AG Swart"/>
            <person name="Singh M."/>
            <person name="Singh A."/>
            <person name="Seah K."/>
            <person name="Emmerich C."/>
        </authorList>
    </citation>
    <scope>NUCLEOTIDE SEQUENCE</scope>
    <source>
        <strain evidence="1">DP1</strain>
    </source>
</reference>
<sequence>MYAQISVLPLIYDTFQSFSLISAERDTSSAKTVSKGLFLYLFSPKTAHKFIANLQPQDLNSRESSYGALSYNGYLLSNKIDASAEQVREETRKNHEIIEIMKANQLEENKFRIWKSTNIHKAIRELKKSDNQIKLYRSAQKQKKKDLKLLEMKKSKATLLIIFRLH</sequence>
<dbReference type="AlphaFoldDB" id="A0AAD1Y473"/>
<protein>
    <submittedName>
        <fullName evidence="1">Uncharacterized protein</fullName>
    </submittedName>
</protein>
<evidence type="ECO:0000313" key="2">
    <source>
        <dbReference type="Proteomes" id="UP001295684"/>
    </source>
</evidence>
<evidence type="ECO:0000313" key="1">
    <source>
        <dbReference type="EMBL" id="CAI2384973.1"/>
    </source>
</evidence>